<dbReference type="InterPro" id="IPR013328">
    <property type="entry name" value="6PGD_dom2"/>
</dbReference>
<dbReference type="SUPFAM" id="SSF48179">
    <property type="entry name" value="6-phosphogluconate dehydrogenase C-terminal domain-like"/>
    <property type="match status" value="1"/>
</dbReference>
<keyword evidence="1" id="KW-0560">Oxidoreductase</keyword>
<dbReference type="Pfam" id="PF02737">
    <property type="entry name" value="3HCDH_N"/>
    <property type="match status" value="1"/>
</dbReference>
<gene>
    <name evidence="5" type="ORF">LX70_00019</name>
</gene>
<dbReference type="OrthoDB" id="9803287at2"/>
<dbReference type="RefSeq" id="WP_105512521.1">
    <property type="nucleotide sequence ID" value="NZ_PVEP01000001.1"/>
</dbReference>
<feature type="domain" description="3-hydroxyacyl-CoA dehydrogenase C-terminal" evidence="3">
    <location>
        <begin position="187"/>
        <end position="255"/>
    </location>
</feature>
<feature type="site" description="Important for catalytic activity" evidence="2">
    <location>
        <position position="143"/>
    </location>
</feature>
<dbReference type="SUPFAM" id="SSF51735">
    <property type="entry name" value="NAD(P)-binding Rossmann-fold domains"/>
    <property type="match status" value="1"/>
</dbReference>
<dbReference type="AlphaFoldDB" id="A0A2S8SBP6"/>
<dbReference type="InterPro" id="IPR008927">
    <property type="entry name" value="6-PGluconate_DH-like_C_sf"/>
</dbReference>
<organism evidence="5 6">
    <name type="scientific">Albidovulum denitrificans</name>
    <dbReference type="NCBI Taxonomy" id="404881"/>
    <lineage>
        <taxon>Bacteria</taxon>
        <taxon>Pseudomonadati</taxon>
        <taxon>Pseudomonadota</taxon>
        <taxon>Alphaproteobacteria</taxon>
        <taxon>Rhodobacterales</taxon>
        <taxon>Paracoccaceae</taxon>
        <taxon>Albidovulum</taxon>
    </lineage>
</organism>
<dbReference type="InterPro" id="IPR006176">
    <property type="entry name" value="3-OHacyl-CoA_DH_NAD-bd"/>
</dbReference>
<dbReference type="EMBL" id="PVEP01000001">
    <property type="protein sequence ID" value="PQV58212.1"/>
    <property type="molecule type" value="Genomic_DNA"/>
</dbReference>
<dbReference type="Gene3D" id="3.40.50.720">
    <property type="entry name" value="NAD(P)-binding Rossmann-like Domain"/>
    <property type="match status" value="1"/>
</dbReference>
<dbReference type="GO" id="GO:0006631">
    <property type="term" value="P:fatty acid metabolic process"/>
    <property type="evidence" value="ECO:0007669"/>
    <property type="project" value="InterPro"/>
</dbReference>
<dbReference type="Gene3D" id="1.10.1040.10">
    <property type="entry name" value="N-(1-d-carboxylethyl)-l-norvaline Dehydrogenase, domain 2"/>
    <property type="match status" value="1"/>
</dbReference>
<dbReference type="InterPro" id="IPR006108">
    <property type="entry name" value="3HC_DH_C"/>
</dbReference>
<dbReference type="InterPro" id="IPR036291">
    <property type="entry name" value="NAD(P)-bd_dom_sf"/>
</dbReference>
<evidence type="ECO:0000313" key="5">
    <source>
        <dbReference type="EMBL" id="PQV58212.1"/>
    </source>
</evidence>
<feature type="domain" description="3-hydroxyacyl-CoA dehydrogenase NAD binding" evidence="4">
    <location>
        <begin position="12"/>
        <end position="181"/>
    </location>
</feature>
<sequence>MATGDIPQGGDTIAVIGGGLIGTSWSALFMAHGYDVVLQEPAKAAWPAVPERIATALRQIAELAPDLPAAGQLRLTTSLEDAVEKAVWVQENAPENVPLKRAIYAAVEAAAPAGAMIASSTSSLVWSELSAAMGDPARLITAHPFNPPHLMPLVELFGPDPDRLETAAAFYRGLGRTPVFLQREAVGHIANRLSSALWREAVSMVAEGIASVENIDAALVHGPGLRWSVVGAHMAYHLGGGSGGIGHYLSHLGPSQERRWQDLGNPALDRATQDKLISGVGAEARGRGIDELEAARDRALIAAQLALSGQRP</sequence>
<evidence type="ECO:0000259" key="4">
    <source>
        <dbReference type="Pfam" id="PF02737"/>
    </source>
</evidence>
<dbReference type="Pfam" id="PF00725">
    <property type="entry name" value="3HCDH"/>
    <property type="match status" value="1"/>
</dbReference>
<proteinExistence type="predicted"/>
<evidence type="ECO:0000256" key="1">
    <source>
        <dbReference type="ARBA" id="ARBA00023002"/>
    </source>
</evidence>
<dbReference type="GO" id="GO:0070403">
    <property type="term" value="F:NAD+ binding"/>
    <property type="evidence" value="ECO:0007669"/>
    <property type="project" value="InterPro"/>
</dbReference>
<dbReference type="GO" id="GO:0016616">
    <property type="term" value="F:oxidoreductase activity, acting on the CH-OH group of donors, NAD or NADP as acceptor"/>
    <property type="evidence" value="ECO:0007669"/>
    <property type="project" value="InterPro"/>
</dbReference>
<evidence type="ECO:0000313" key="6">
    <source>
        <dbReference type="Proteomes" id="UP000238338"/>
    </source>
</evidence>
<name>A0A2S8SBP6_9RHOB</name>
<dbReference type="Proteomes" id="UP000238338">
    <property type="component" value="Unassembled WGS sequence"/>
</dbReference>
<evidence type="ECO:0000256" key="2">
    <source>
        <dbReference type="PIRSR" id="PIRSR000105-1"/>
    </source>
</evidence>
<dbReference type="InterPro" id="IPR022694">
    <property type="entry name" value="3-OHacyl-CoA_DH"/>
</dbReference>
<dbReference type="PANTHER" id="PTHR48075">
    <property type="entry name" value="3-HYDROXYACYL-COA DEHYDROGENASE FAMILY PROTEIN"/>
    <property type="match status" value="1"/>
</dbReference>
<comment type="caution">
    <text evidence="5">The sequence shown here is derived from an EMBL/GenBank/DDBJ whole genome shotgun (WGS) entry which is preliminary data.</text>
</comment>
<dbReference type="PIRSF" id="PIRSF000105">
    <property type="entry name" value="HCDH"/>
    <property type="match status" value="1"/>
</dbReference>
<dbReference type="PANTHER" id="PTHR48075:SF5">
    <property type="entry name" value="3-HYDROXYBUTYRYL-COA DEHYDROGENASE"/>
    <property type="match status" value="1"/>
</dbReference>
<reference evidence="5 6" key="1">
    <citation type="submission" date="2018-02" db="EMBL/GenBank/DDBJ databases">
        <title>Genomic Encyclopedia of Archaeal and Bacterial Type Strains, Phase II (KMG-II): from individual species to whole genera.</title>
        <authorList>
            <person name="Goeker M."/>
        </authorList>
    </citation>
    <scope>NUCLEOTIDE SEQUENCE [LARGE SCALE GENOMIC DNA]</scope>
    <source>
        <strain evidence="5 6">DSM 18921</strain>
    </source>
</reference>
<keyword evidence="6" id="KW-1185">Reference proteome</keyword>
<protein>
    <submittedName>
        <fullName evidence="5">3-hydroxyacyl-CoA dehydrogenase</fullName>
    </submittedName>
</protein>
<accession>A0A2S8SBP6</accession>
<evidence type="ECO:0000259" key="3">
    <source>
        <dbReference type="Pfam" id="PF00725"/>
    </source>
</evidence>